<keyword evidence="7" id="KW-0663">Pyridoxal phosphate</keyword>
<keyword evidence="4 10" id="KW-0808">Transferase</keyword>
<comment type="caution">
    <text evidence="10">The sequence shown here is derived from an EMBL/GenBank/DDBJ whole genome shotgun (WGS) entry which is preliminary data.</text>
</comment>
<keyword evidence="5 8" id="KW-0547">Nucleotide-binding</keyword>
<dbReference type="EMBL" id="LKCW01000034">
    <property type="protein sequence ID" value="KPM43390.1"/>
    <property type="molecule type" value="Genomic_DNA"/>
</dbReference>
<dbReference type="GO" id="GO:0016212">
    <property type="term" value="F:kynurenine-oxoglutarate transaminase activity"/>
    <property type="evidence" value="ECO:0007669"/>
    <property type="project" value="TreeGrafter"/>
</dbReference>
<evidence type="ECO:0000313" key="11">
    <source>
        <dbReference type="Proteomes" id="UP000050424"/>
    </source>
</evidence>
<dbReference type="InterPro" id="IPR015424">
    <property type="entry name" value="PyrdxlP-dep_Trfase"/>
</dbReference>
<evidence type="ECO:0000313" key="10">
    <source>
        <dbReference type="EMBL" id="KPM43390.1"/>
    </source>
</evidence>
<organism evidence="10 11">
    <name type="scientific">Neonectria ditissima</name>
    <dbReference type="NCBI Taxonomy" id="78410"/>
    <lineage>
        <taxon>Eukaryota</taxon>
        <taxon>Fungi</taxon>
        <taxon>Dikarya</taxon>
        <taxon>Ascomycota</taxon>
        <taxon>Pezizomycotina</taxon>
        <taxon>Sordariomycetes</taxon>
        <taxon>Hypocreomycetidae</taxon>
        <taxon>Hypocreales</taxon>
        <taxon>Nectriaceae</taxon>
        <taxon>Neonectria</taxon>
    </lineage>
</organism>
<protein>
    <submittedName>
        <fullName evidence="10">Putative aminotransferase C6B12.04c</fullName>
    </submittedName>
</protein>
<dbReference type="CDD" id="cd00180">
    <property type="entry name" value="PKc"/>
    <property type="match status" value="1"/>
</dbReference>
<evidence type="ECO:0000256" key="6">
    <source>
        <dbReference type="ARBA" id="ARBA00022840"/>
    </source>
</evidence>
<dbReference type="Gene3D" id="3.40.640.10">
    <property type="entry name" value="Type I PLP-dependent aspartate aminotransferase-like (Major domain)"/>
    <property type="match status" value="1"/>
</dbReference>
<dbReference type="STRING" id="78410.A0A0P7BRE4"/>
<dbReference type="SMART" id="SM00220">
    <property type="entry name" value="S_TKc"/>
    <property type="match status" value="1"/>
</dbReference>
<comment type="cofactor">
    <cofactor evidence="1">
        <name>pyridoxal 5'-phosphate</name>
        <dbReference type="ChEBI" id="CHEBI:597326"/>
    </cofactor>
</comment>
<dbReference type="PANTHER" id="PTHR43807">
    <property type="entry name" value="FI04487P"/>
    <property type="match status" value="1"/>
</dbReference>
<dbReference type="SUPFAM" id="SSF53383">
    <property type="entry name" value="PLP-dependent transferases"/>
    <property type="match status" value="1"/>
</dbReference>
<dbReference type="InterPro" id="IPR011009">
    <property type="entry name" value="Kinase-like_dom_sf"/>
</dbReference>
<dbReference type="PANTHER" id="PTHR43807:SF20">
    <property type="entry name" value="FI04487P"/>
    <property type="match status" value="1"/>
</dbReference>
<evidence type="ECO:0000256" key="4">
    <source>
        <dbReference type="ARBA" id="ARBA00022679"/>
    </source>
</evidence>
<evidence type="ECO:0000256" key="3">
    <source>
        <dbReference type="ARBA" id="ARBA00022576"/>
    </source>
</evidence>
<dbReference type="OrthoDB" id="2414662at2759"/>
<evidence type="ECO:0000256" key="7">
    <source>
        <dbReference type="ARBA" id="ARBA00022898"/>
    </source>
</evidence>
<dbReference type="Proteomes" id="UP000050424">
    <property type="component" value="Unassembled WGS sequence"/>
</dbReference>
<evidence type="ECO:0000259" key="9">
    <source>
        <dbReference type="PROSITE" id="PS50011"/>
    </source>
</evidence>
<proteinExistence type="inferred from homology"/>
<accession>A0A0P7BRE4</accession>
<evidence type="ECO:0000256" key="5">
    <source>
        <dbReference type="ARBA" id="ARBA00022741"/>
    </source>
</evidence>
<dbReference type="InterPro" id="IPR004839">
    <property type="entry name" value="Aminotransferase_I/II_large"/>
</dbReference>
<dbReference type="GO" id="GO:0005739">
    <property type="term" value="C:mitochondrion"/>
    <property type="evidence" value="ECO:0007669"/>
    <property type="project" value="TreeGrafter"/>
</dbReference>
<dbReference type="PROSITE" id="PS00108">
    <property type="entry name" value="PROTEIN_KINASE_ST"/>
    <property type="match status" value="1"/>
</dbReference>
<sequence>MADRLPTVASWAESNAEDSGMQIQTTDEVDLGLWTSGDRVESKFRNRDFAPGPYVRGSLLGSGGWSSVYKVLRLRDEGVFAGKASSALREMRKEASVLRSLSHEHIVKYIDWYEDKHTPLATLLVTELCIGGTLQTLIDRSPIGTGRRETPQAILQVALALEYLHGKGLFHSDVKPRNILIRTWEPVNIVLADCADVKSIKSTGKPTGTQTFWSPHLVKHNRHGGPSDDVWALGITLLGMMAQWPPVHTKKEVRLYPRRCFDHVRRLEDLNPDDKLVRLLGRMLAWEHEKRATTSECVRLATQITTGEVKNWVGGEVAETNELVIKVPDNFRPITFCIPSRSISKAFSSTMSGTTQKLKPAARVSGKRQDVWTIINEAAAASPNQPIVNMGQGFFGYNPPKFILDAAKDALDRVDANQYSPTKGRPRLRKAIADAYSPFCGRKLDPETEVTITTGANEGMLSVFMAFIEPGDEVIVFEPFFDQYISNIEMPGGKIVYVPLHPPATGGTKTSSAADWTIDFDELERAITPRSKMIVINTPHNPVGKVFSKEELQRIADLCVKHQIIILSDEVYDRLFYVPFTRISTLSPEVEKLTLTVGSAGKNFYATGWRVGWLIGRPELLQHVSAAHTRICYSSVSPLQEAAAVGFEQADKLGFWDEAIKEMRGKVDRLNEVFEELGLPYSDPEGGYFVLVNMAKVKLPADYPFPPHVASRPRDFKLAWFLIQELGVAAIPPTEFYTDANAHLAEDYIRFAVCKTDDVLEEAKERLRGLKKYIQE</sequence>
<comment type="similarity">
    <text evidence="2">Belongs to the class-I pyridoxal-phosphate-dependent aminotransferase family.</text>
</comment>
<dbReference type="InterPro" id="IPR051326">
    <property type="entry name" value="Kynurenine-oxoglutarate_AT"/>
</dbReference>
<dbReference type="InterPro" id="IPR000719">
    <property type="entry name" value="Prot_kinase_dom"/>
</dbReference>
<feature type="domain" description="Protein kinase" evidence="9">
    <location>
        <begin position="54"/>
        <end position="313"/>
    </location>
</feature>
<evidence type="ECO:0000256" key="1">
    <source>
        <dbReference type="ARBA" id="ARBA00001933"/>
    </source>
</evidence>
<keyword evidence="11" id="KW-1185">Reference proteome</keyword>
<dbReference type="GO" id="GO:0004672">
    <property type="term" value="F:protein kinase activity"/>
    <property type="evidence" value="ECO:0007669"/>
    <property type="project" value="InterPro"/>
</dbReference>
<evidence type="ECO:0000256" key="2">
    <source>
        <dbReference type="ARBA" id="ARBA00007441"/>
    </source>
</evidence>
<dbReference type="GO" id="GO:0005524">
    <property type="term" value="F:ATP binding"/>
    <property type="evidence" value="ECO:0007669"/>
    <property type="project" value="UniProtKB-UniRule"/>
</dbReference>
<dbReference type="FunFam" id="3.40.640.10:FF:000024">
    <property type="entry name" value="Kynurenine--oxoglutarate transaminase 3"/>
    <property type="match status" value="1"/>
</dbReference>
<dbReference type="InterPro" id="IPR017441">
    <property type="entry name" value="Protein_kinase_ATP_BS"/>
</dbReference>
<dbReference type="GO" id="GO:0030170">
    <property type="term" value="F:pyridoxal phosphate binding"/>
    <property type="evidence" value="ECO:0007669"/>
    <property type="project" value="InterPro"/>
</dbReference>
<dbReference type="AlphaFoldDB" id="A0A0P7BRE4"/>
<dbReference type="CDD" id="cd00609">
    <property type="entry name" value="AAT_like"/>
    <property type="match status" value="1"/>
</dbReference>
<gene>
    <name evidence="10" type="ORF">AK830_g3226</name>
</gene>
<dbReference type="InterPro" id="IPR015422">
    <property type="entry name" value="PyrdxlP-dep_Trfase_small"/>
</dbReference>
<dbReference type="InterPro" id="IPR008271">
    <property type="entry name" value="Ser/Thr_kinase_AS"/>
</dbReference>
<keyword evidence="3 10" id="KW-0032">Aminotransferase</keyword>
<dbReference type="Pfam" id="PF00155">
    <property type="entry name" value="Aminotran_1_2"/>
    <property type="match status" value="1"/>
</dbReference>
<dbReference type="InterPro" id="IPR015421">
    <property type="entry name" value="PyrdxlP-dep_Trfase_major"/>
</dbReference>
<dbReference type="PROSITE" id="PS50011">
    <property type="entry name" value="PROTEIN_KINASE_DOM"/>
    <property type="match status" value="1"/>
</dbReference>
<name>A0A0P7BRE4_9HYPO</name>
<feature type="binding site" evidence="8">
    <location>
        <position position="83"/>
    </location>
    <ligand>
        <name>ATP</name>
        <dbReference type="ChEBI" id="CHEBI:30616"/>
    </ligand>
</feature>
<reference evidence="10 11" key="1">
    <citation type="submission" date="2015-09" db="EMBL/GenBank/DDBJ databases">
        <title>Draft genome of a European isolate of the apple canker pathogen Neonectria ditissima.</title>
        <authorList>
            <person name="Gomez-Cortecero A."/>
            <person name="Harrison R.J."/>
            <person name="Armitage A.D."/>
        </authorList>
    </citation>
    <scope>NUCLEOTIDE SEQUENCE [LARGE SCALE GENOMIC DNA]</scope>
    <source>
        <strain evidence="10 11">R09/05</strain>
    </source>
</reference>
<dbReference type="SUPFAM" id="SSF56112">
    <property type="entry name" value="Protein kinase-like (PK-like)"/>
    <property type="match status" value="1"/>
</dbReference>
<dbReference type="PROSITE" id="PS00107">
    <property type="entry name" value="PROTEIN_KINASE_ATP"/>
    <property type="match status" value="1"/>
</dbReference>
<dbReference type="Gene3D" id="1.10.510.10">
    <property type="entry name" value="Transferase(Phosphotransferase) domain 1"/>
    <property type="match status" value="1"/>
</dbReference>
<keyword evidence="6 8" id="KW-0067">ATP-binding</keyword>
<dbReference type="Gene3D" id="3.90.1150.10">
    <property type="entry name" value="Aspartate Aminotransferase, domain 1"/>
    <property type="match status" value="1"/>
</dbReference>
<dbReference type="Pfam" id="PF00069">
    <property type="entry name" value="Pkinase"/>
    <property type="match status" value="1"/>
</dbReference>
<evidence type="ECO:0000256" key="8">
    <source>
        <dbReference type="PROSITE-ProRule" id="PRU10141"/>
    </source>
</evidence>